<dbReference type="GO" id="GO:0003700">
    <property type="term" value="F:DNA-binding transcription factor activity"/>
    <property type="evidence" value="ECO:0007669"/>
    <property type="project" value="InterPro"/>
</dbReference>
<dbReference type="SMART" id="SM00420">
    <property type="entry name" value="HTH_DEOR"/>
    <property type="match status" value="1"/>
</dbReference>
<accession>A0A8J3EWF5</accession>
<dbReference type="SMART" id="SM01134">
    <property type="entry name" value="DeoRC"/>
    <property type="match status" value="1"/>
</dbReference>
<keyword evidence="2" id="KW-0238">DNA-binding</keyword>
<dbReference type="SUPFAM" id="SSF46785">
    <property type="entry name" value="Winged helix' DNA-binding domain"/>
    <property type="match status" value="1"/>
</dbReference>
<keyword evidence="3" id="KW-0804">Transcription</keyword>
<evidence type="ECO:0000313" key="5">
    <source>
        <dbReference type="EMBL" id="GGI03536.1"/>
    </source>
</evidence>
<organism evidence="5 6">
    <name type="scientific">Egicoccus halophilus</name>
    <dbReference type="NCBI Taxonomy" id="1670830"/>
    <lineage>
        <taxon>Bacteria</taxon>
        <taxon>Bacillati</taxon>
        <taxon>Actinomycetota</taxon>
        <taxon>Nitriliruptoria</taxon>
        <taxon>Egicoccales</taxon>
        <taxon>Egicoccaceae</taxon>
        <taxon>Egicoccus</taxon>
    </lineage>
</organism>
<dbReference type="Pfam" id="PF00455">
    <property type="entry name" value="DeoRC"/>
    <property type="match status" value="1"/>
</dbReference>
<dbReference type="Gene3D" id="1.10.10.10">
    <property type="entry name" value="Winged helix-like DNA-binding domain superfamily/Winged helix DNA-binding domain"/>
    <property type="match status" value="1"/>
</dbReference>
<dbReference type="GO" id="GO:0003677">
    <property type="term" value="F:DNA binding"/>
    <property type="evidence" value="ECO:0007669"/>
    <property type="project" value="UniProtKB-KW"/>
</dbReference>
<dbReference type="InterPro" id="IPR001034">
    <property type="entry name" value="DeoR_HTH"/>
</dbReference>
<evidence type="ECO:0000256" key="2">
    <source>
        <dbReference type="ARBA" id="ARBA00023125"/>
    </source>
</evidence>
<dbReference type="RefSeq" id="WP_130651019.1">
    <property type="nucleotide sequence ID" value="NZ_BMHA01000002.1"/>
</dbReference>
<dbReference type="EMBL" id="BMHA01000002">
    <property type="protein sequence ID" value="GGI03536.1"/>
    <property type="molecule type" value="Genomic_DNA"/>
</dbReference>
<dbReference type="InterPro" id="IPR036390">
    <property type="entry name" value="WH_DNA-bd_sf"/>
</dbReference>
<proteinExistence type="predicted"/>
<sequence length="264" mass="27721">MLASARRSRILDAVRDHGSVRVADLAVQLDVSDMTIRRDLDALAEQGVVRKVHGGAVLAGERAIELGFERKRRFAAAEKRAIARRAAQLVRPGTAVALSAGTTTWQLAQELAQIDGLTLVTNSTNVAMQLHRLGVPGQSIVLTGGVFRTPSDALTGPIADAALRGLNVDVLFLGAHGLDLHAGVTTPNLAEAQTNRTMIASAGQVVVVADHTKWGVVGLATFAPLRAVDVLVTDTGFPRVAREAVADQVGEILFAEPDALDAPA</sequence>
<dbReference type="PANTHER" id="PTHR30363">
    <property type="entry name" value="HTH-TYPE TRANSCRIPTIONAL REGULATOR SRLR-RELATED"/>
    <property type="match status" value="1"/>
</dbReference>
<keyword evidence="6" id="KW-1185">Reference proteome</keyword>
<evidence type="ECO:0000256" key="3">
    <source>
        <dbReference type="ARBA" id="ARBA00023163"/>
    </source>
</evidence>
<dbReference type="InterPro" id="IPR018356">
    <property type="entry name" value="Tscrpt_reg_HTH_DeoR_CS"/>
</dbReference>
<name>A0A8J3EWF5_9ACTN</name>
<dbReference type="PROSITE" id="PS00894">
    <property type="entry name" value="HTH_DEOR_1"/>
    <property type="match status" value="1"/>
</dbReference>
<dbReference type="InterPro" id="IPR037171">
    <property type="entry name" value="NagB/RpiA_transferase-like"/>
</dbReference>
<dbReference type="AlphaFoldDB" id="A0A8J3EWF5"/>
<dbReference type="InterPro" id="IPR050313">
    <property type="entry name" value="Carb_Metab_HTH_regulators"/>
</dbReference>
<keyword evidence="1" id="KW-0805">Transcription regulation</keyword>
<evidence type="ECO:0000256" key="1">
    <source>
        <dbReference type="ARBA" id="ARBA00023015"/>
    </source>
</evidence>
<feature type="domain" description="HTH deoR-type" evidence="4">
    <location>
        <begin position="3"/>
        <end position="58"/>
    </location>
</feature>
<dbReference type="InterPro" id="IPR014036">
    <property type="entry name" value="DeoR-like_C"/>
</dbReference>
<gene>
    <name evidence="5" type="ORF">GCM10011354_04520</name>
</gene>
<dbReference type="PRINTS" id="PR00037">
    <property type="entry name" value="HTHLACR"/>
</dbReference>
<evidence type="ECO:0000259" key="4">
    <source>
        <dbReference type="PROSITE" id="PS51000"/>
    </source>
</evidence>
<evidence type="ECO:0000313" key="6">
    <source>
        <dbReference type="Proteomes" id="UP000650511"/>
    </source>
</evidence>
<dbReference type="PANTHER" id="PTHR30363:SF44">
    <property type="entry name" value="AGA OPERON TRANSCRIPTIONAL REPRESSOR-RELATED"/>
    <property type="match status" value="1"/>
</dbReference>
<reference evidence="5" key="1">
    <citation type="journal article" date="2014" name="Int. J. Syst. Evol. Microbiol.">
        <title>Complete genome sequence of Corynebacterium casei LMG S-19264T (=DSM 44701T), isolated from a smear-ripened cheese.</title>
        <authorList>
            <consortium name="US DOE Joint Genome Institute (JGI-PGF)"/>
            <person name="Walter F."/>
            <person name="Albersmeier A."/>
            <person name="Kalinowski J."/>
            <person name="Ruckert C."/>
        </authorList>
    </citation>
    <scope>NUCLEOTIDE SEQUENCE</scope>
    <source>
        <strain evidence="5">CGMCC 1.14988</strain>
    </source>
</reference>
<dbReference type="SUPFAM" id="SSF100950">
    <property type="entry name" value="NagB/RpiA/CoA transferase-like"/>
    <property type="match status" value="1"/>
</dbReference>
<dbReference type="InterPro" id="IPR036388">
    <property type="entry name" value="WH-like_DNA-bd_sf"/>
</dbReference>
<protein>
    <submittedName>
        <fullName evidence="5">DeoR family transcriptional regulator</fullName>
    </submittedName>
</protein>
<comment type="caution">
    <text evidence="5">The sequence shown here is derived from an EMBL/GenBank/DDBJ whole genome shotgun (WGS) entry which is preliminary data.</text>
</comment>
<reference evidence="5" key="2">
    <citation type="submission" date="2020-09" db="EMBL/GenBank/DDBJ databases">
        <authorList>
            <person name="Sun Q."/>
            <person name="Zhou Y."/>
        </authorList>
    </citation>
    <scope>NUCLEOTIDE SEQUENCE</scope>
    <source>
        <strain evidence="5">CGMCC 1.14988</strain>
    </source>
</reference>
<dbReference type="OrthoDB" id="7688673at2"/>
<dbReference type="Pfam" id="PF08220">
    <property type="entry name" value="HTH_DeoR"/>
    <property type="match status" value="1"/>
</dbReference>
<dbReference type="PROSITE" id="PS51000">
    <property type="entry name" value="HTH_DEOR_2"/>
    <property type="match status" value="1"/>
</dbReference>
<dbReference type="Proteomes" id="UP000650511">
    <property type="component" value="Unassembled WGS sequence"/>
</dbReference>
<dbReference type="Gene3D" id="3.40.50.1360">
    <property type="match status" value="1"/>
</dbReference>